<dbReference type="SMART" id="SM00297">
    <property type="entry name" value="BROMO"/>
    <property type="match status" value="1"/>
</dbReference>
<protein>
    <recommendedName>
        <fullName evidence="7">Bromo domain-containing protein</fullName>
    </recommendedName>
</protein>
<dbReference type="SUPFAM" id="SSF47370">
    <property type="entry name" value="Bromodomain"/>
    <property type="match status" value="1"/>
</dbReference>
<proteinExistence type="inferred from homology"/>
<dbReference type="InterPro" id="IPR027417">
    <property type="entry name" value="P-loop_NTPase"/>
</dbReference>
<dbReference type="InterPro" id="IPR001487">
    <property type="entry name" value="Bromodomain"/>
</dbReference>
<dbReference type="GO" id="GO:0003682">
    <property type="term" value="F:chromatin binding"/>
    <property type="evidence" value="ECO:0007669"/>
    <property type="project" value="TreeGrafter"/>
</dbReference>
<feature type="compositionally biased region" description="Basic and acidic residues" evidence="6">
    <location>
        <begin position="1280"/>
        <end position="1290"/>
    </location>
</feature>
<dbReference type="GO" id="GO:0005524">
    <property type="term" value="F:ATP binding"/>
    <property type="evidence" value="ECO:0007669"/>
    <property type="project" value="UniProtKB-KW"/>
</dbReference>
<evidence type="ECO:0000256" key="1">
    <source>
        <dbReference type="ARBA" id="ARBA00006914"/>
    </source>
</evidence>
<dbReference type="PRINTS" id="PR00503">
    <property type="entry name" value="BROMODOMAIN"/>
</dbReference>
<gene>
    <name evidence="8" type="ORF">NDN08_001883</name>
</gene>
<dbReference type="InterPro" id="IPR036427">
    <property type="entry name" value="Bromodomain-like_sf"/>
</dbReference>
<dbReference type="GO" id="GO:0042393">
    <property type="term" value="F:histone binding"/>
    <property type="evidence" value="ECO:0007669"/>
    <property type="project" value="TreeGrafter"/>
</dbReference>
<evidence type="ECO:0000313" key="8">
    <source>
        <dbReference type="EMBL" id="KAJ8905376.1"/>
    </source>
</evidence>
<feature type="compositionally biased region" description="Basic and acidic residues" evidence="6">
    <location>
        <begin position="140"/>
        <end position="152"/>
    </location>
</feature>
<accession>A0AAV8US55</accession>
<feature type="compositionally biased region" description="Polar residues" evidence="6">
    <location>
        <begin position="1"/>
        <end position="12"/>
    </location>
</feature>
<feature type="compositionally biased region" description="Basic and acidic residues" evidence="6">
    <location>
        <begin position="82"/>
        <end position="102"/>
    </location>
</feature>
<evidence type="ECO:0000256" key="5">
    <source>
        <dbReference type="PROSITE-ProRule" id="PRU00035"/>
    </source>
</evidence>
<dbReference type="GO" id="GO:0006334">
    <property type="term" value="P:nucleosome assembly"/>
    <property type="evidence" value="ECO:0007669"/>
    <property type="project" value="TreeGrafter"/>
</dbReference>
<feature type="compositionally biased region" description="Basic and acidic residues" evidence="6">
    <location>
        <begin position="1252"/>
        <end position="1262"/>
    </location>
</feature>
<reference evidence="8 9" key="1">
    <citation type="journal article" date="2023" name="Nat. Commun.">
        <title>Origin of minicircular mitochondrial genomes in red algae.</title>
        <authorList>
            <person name="Lee Y."/>
            <person name="Cho C.H."/>
            <person name="Lee Y.M."/>
            <person name="Park S.I."/>
            <person name="Yang J.H."/>
            <person name="West J.A."/>
            <person name="Bhattacharya D."/>
            <person name="Yoon H.S."/>
        </authorList>
    </citation>
    <scope>NUCLEOTIDE SEQUENCE [LARGE SCALE GENOMIC DNA]</scope>
    <source>
        <strain evidence="8 9">CCMP1338</strain>
        <tissue evidence="8">Whole cell</tissue>
    </source>
</reference>
<dbReference type="FunFam" id="1.10.8.60:FF:000016">
    <property type="entry name" value="ATPase family AAA domain-containing protein 2B"/>
    <property type="match status" value="1"/>
</dbReference>
<keyword evidence="9" id="KW-1185">Reference proteome</keyword>
<dbReference type="GO" id="GO:0006337">
    <property type="term" value="P:nucleosome disassembly"/>
    <property type="evidence" value="ECO:0007669"/>
    <property type="project" value="TreeGrafter"/>
</dbReference>
<evidence type="ECO:0000256" key="3">
    <source>
        <dbReference type="ARBA" id="ARBA00022840"/>
    </source>
</evidence>
<dbReference type="Gene3D" id="3.40.50.300">
    <property type="entry name" value="P-loop containing nucleotide triphosphate hydrolases"/>
    <property type="match status" value="2"/>
</dbReference>
<keyword evidence="3" id="KW-0067">ATP-binding</keyword>
<dbReference type="PROSITE" id="PS00674">
    <property type="entry name" value="AAA"/>
    <property type="match status" value="1"/>
</dbReference>
<dbReference type="InterPro" id="IPR045199">
    <property type="entry name" value="ATAD2-like"/>
</dbReference>
<dbReference type="InterPro" id="IPR041569">
    <property type="entry name" value="AAA_lid_3"/>
</dbReference>
<dbReference type="Gene3D" id="1.10.8.60">
    <property type="match status" value="1"/>
</dbReference>
<dbReference type="InterPro" id="IPR003959">
    <property type="entry name" value="ATPase_AAA_core"/>
</dbReference>
<dbReference type="Gene3D" id="1.20.920.10">
    <property type="entry name" value="Bromodomain-like"/>
    <property type="match status" value="1"/>
</dbReference>
<dbReference type="GO" id="GO:0005634">
    <property type="term" value="C:nucleus"/>
    <property type="evidence" value="ECO:0007669"/>
    <property type="project" value="TreeGrafter"/>
</dbReference>
<feature type="compositionally biased region" description="Basic and acidic residues" evidence="6">
    <location>
        <begin position="1031"/>
        <end position="1047"/>
    </location>
</feature>
<organism evidence="8 9">
    <name type="scientific">Rhodosorus marinus</name>
    <dbReference type="NCBI Taxonomy" id="101924"/>
    <lineage>
        <taxon>Eukaryota</taxon>
        <taxon>Rhodophyta</taxon>
        <taxon>Stylonematophyceae</taxon>
        <taxon>Stylonematales</taxon>
        <taxon>Stylonemataceae</taxon>
        <taxon>Rhodosorus</taxon>
    </lineage>
</organism>
<feature type="compositionally biased region" description="Basic and acidic residues" evidence="6">
    <location>
        <begin position="251"/>
        <end position="273"/>
    </location>
</feature>
<sequence>MVLGDQPSSGIRKSTRIGSRKSVAWKEFVEVVSVGSGEPPKKRVVKLGSPQTHKRNRETAVQGRSGQIRREVGYSRRRRRSMSREDGDSEDDGRHENGRDVAGKGPAELSGDLVYSARGRLRRRVNLNEEEMFEDELEDERPLAKRKSDSLTRRRSYNLTSKSESQSHDSSPGKIAYTTRAGRTSSRNSKYDLYDDSDDNDSMVTETRSKRTLLRNGERALRAQDEHEEDVDDSSGLRRSSRKRSSPAPYAHRDDHINGEKMSNDSVKEEPKYTPRSNTDGSSDDGKPIRRSGRLRRQPSKSSPLREDLASPKINQRQRLQRVRDREQRYMRRSSQPKSSPFEPEHESDDFKRNLRPRSSRRSLREVPDSQIEVRRRSRDSSDDAYSANSSEDDDTATVAHMSEEEKYDMAKTANQMQDLPPRELRQPRERAQVPAHIADLAREARDSRRPRSYRPRVRDILFDQVKTGGESKKPAIEPVKVDPSITWDVVGGLDSHIRALKEMVLLPLLYPEVFKKFKLEPPKGVLFYGPPGTGKTLCARALAASAGIIPSTDKDGKAVQTSRVSFFIRNGADCLSKWVGEAERNLRQLFEVAKKHQPSIIFFDEIDGLAPVRSSRQDQIHSSIVSTLLGLMDGLEARGQIVVIGATNRVDSIDPALRRAGRFDRELIFKLPNHVARRRILDIHTSKWDVKPEESLLRELADRTVGYCGADLKSLCTEASLRALRRRYPQIYKSQQKLEIDPDQVKIMGIDFFLSMQSIVPSSHRSSLVQARPLSGRVAPLLDSAFGEAKKKLRDIFRQGTVNSADFALGDEAQEDGDSDLELFYDEEVSKDAGNRMGTLESIARSMQQPTTRPRLLVCGKPGMGQVQIAPAILHALEGCPVFGIGMTSLFSDQNAKTQEEALVTAFREASRAAPSVLYIPHLDMWWGTAADSLRATFIQALQDMPTLLPVLVLASSQCEDFELSSELQFEFVDHLSMDCPTSEQRYNFFGALLVDIASPAIMIDPSLKAARDARHQEVLKVAPPPERTQPSEEERAKSQKSDEQSLRAMRMEMRELLARLLNDRKYMVFWNPVDPEEASDYYEIIKRPIDLSMIAANVDAARYSAVMHMVSDVDLMVQNAIEYNPPHTEQGARILRRAHALIDLVHCWADALDKDLVSACNQIVVRKKQEEENKRKQEGQKAKVEEEEKKKSEEEDKKPKAESDAVEPKPSNTLSALMNGTTTAEDLVSGSGMLNPDAMQIEPPVPNAESDARTKAEVPKDVGAPGFRKHTVPSPLNADREPKGRPIPEAKLSSDVQSFLDHLVAGTEGANLDTLETIHGALASVLYANRKNPDRVEVLKSLQQRFERLKPQKLLQNEAAESRA</sequence>
<dbReference type="Proteomes" id="UP001157974">
    <property type="component" value="Unassembled WGS sequence"/>
</dbReference>
<keyword evidence="2" id="KW-0547">Nucleotide-binding</keyword>
<keyword evidence="4 5" id="KW-0103">Bromodomain</keyword>
<dbReference type="GO" id="GO:0016887">
    <property type="term" value="F:ATP hydrolysis activity"/>
    <property type="evidence" value="ECO:0007669"/>
    <property type="project" value="InterPro"/>
</dbReference>
<feature type="region of interest" description="Disordered" evidence="6">
    <location>
        <begin position="1"/>
        <end position="20"/>
    </location>
</feature>
<dbReference type="InterPro" id="IPR003960">
    <property type="entry name" value="ATPase_AAA_CS"/>
</dbReference>
<dbReference type="PANTHER" id="PTHR23069:SF0">
    <property type="entry name" value="TAT-BINDING HOMOLOG 7"/>
    <property type="match status" value="1"/>
</dbReference>
<dbReference type="Pfam" id="PF00439">
    <property type="entry name" value="Bromodomain"/>
    <property type="match status" value="1"/>
</dbReference>
<feature type="region of interest" description="Disordered" evidence="6">
    <location>
        <begin position="36"/>
        <end position="398"/>
    </location>
</feature>
<comment type="similarity">
    <text evidence="1">Belongs to the AAA ATPase family.</text>
</comment>
<dbReference type="PROSITE" id="PS50014">
    <property type="entry name" value="BROMODOMAIN_2"/>
    <property type="match status" value="1"/>
</dbReference>
<feature type="region of interest" description="Disordered" evidence="6">
    <location>
        <begin position="1171"/>
        <end position="1295"/>
    </location>
</feature>
<dbReference type="Pfam" id="PF00004">
    <property type="entry name" value="AAA"/>
    <property type="match status" value="2"/>
</dbReference>
<evidence type="ECO:0000313" key="9">
    <source>
        <dbReference type="Proteomes" id="UP001157974"/>
    </source>
</evidence>
<feature type="compositionally biased region" description="Basic and acidic residues" evidence="6">
    <location>
        <begin position="1171"/>
        <end position="1209"/>
    </location>
</feature>
<feature type="compositionally biased region" description="Basic residues" evidence="6">
    <location>
        <begin position="289"/>
        <end position="299"/>
    </location>
</feature>
<evidence type="ECO:0000259" key="7">
    <source>
        <dbReference type="PROSITE" id="PS50014"/>
    </source>
</evidence>
<feature type="compositionally biased region" description="Polar residues" evidence="6">
    <location>
        <begin position="157"/>
        <end position="170"/>
    </location>
</feature>
<feature type="region of interest" description="Disordered" evidence="6">
    <location>
        <begin position="1022"/>
        <end position="1047"/>
    </location>
</feature>
<dbReference type="SMART" id="SM00382">
    <property type="entry name" value="AAA"/>
    <property type="match status" value="1"/>
</dbReference>
<feature type="compositionally biased region" description="Acidic residues" evidence="6">
    <location>
        <begin position="128"/>
        <end position="139"/>
    </location>
</feature>
<dbReference type="Pfam" id="PF17862">
    <property type="entry name" value="AAA_lid_3"/>
    <property type="match status" value="1"/>
</dbReference>
<feature type="compositionally biased region" description="Basic and acidic residues" evidence="6">
    <location>
        <begin position="363"/>
        <end position="382"/>
    </location>
</feature>
<comment type="caution">
    <text evidence="8">The sequence shown here is derived from an EMBL/GenBank/DDBJ whole genome shotgun (WGS) entry which is preliminary data.</text>
</comment>
<evidence type="ECO:0000256" key="4">
    <source>
        <dbReference type="ARBA" id="ARBA00023117"/>
    </source>
</evidence>
<dbReference type="FunFam" id="3.40.50.300:FF:000061">
    <property type="entry name" value="ATPase family, AAA domain-containing 2"/>
    <property type="match status" value="1"/>
</dbReference>
<evidence type="ECO:0000256" key="2">
    <source>
        <dbReference type="ARBA" id="ARBA00022741"/>
    </source>
</evidence>
<feature type="compositionally biased region" description="Basic and acidic residues" evidence="6">
    <location>
        <begin position="343"/>
        <end position="353"/>
    </location>
</feature>
<dbReference type="InterPro" id="IPR003593">
    <property type="entry name" value="AAA+_ATPase"/>
</dbReference>
<feature type="domain" description="Bromo" evidence="7">
    <location>
        <begin position="1071"/>
        <end position="1133"/>
    </location>
</feature>
<name>A0AAV8US55_9RHOD</name>
<dbReference type="SUPFAM" id="SSF52540">
    <property type="entry name" value="P-loop containing nucleoside triphosphate hydrolases"/>
    <property type="match status" value="2"/>
</dbReference>
<evidence type="ECO:0000256" key="6">
    <source>
        <dbReference type="SAM" id="MobiDB-lite"/>
    </source>
</evidence>
<dbReference type="PANTHER" id="PTHR23069">
    <property type="entry name" value="AAA DOMAIN-CONTAINING"/>
    <property type="match status" value="1"/>
</dbReference>
<feature type="compositionally biased region" description="Basic and acidic residues" evidence="6">
    <location>
        <begin position="216"/>
        <end position="225"/>
    </location>
</feature>
<dbReference type="EMBL" id="JAMWBK010000005">
    <property type="protein sequence ID" value="KAJ8905376.1"/>
    <property type="molecule type" value="Genomic_DNA"/>
</dbReference>
<feature type="compositionally biased region" description="Polar residues" evidence="6">
    <location>
        <begin position="1212"/>
        <end position="1226"/>
    </location>
</feature>
<dbReference type="GO" id="GO:0045815">
    <property type="term" value="P:transcription initiation-coupled chromatin remodeling"/>
    <property type="evidence" value="ECO:0007669"/>
    <property type="project" value="TreeGrafter"/>
</dbReference>